<dbReference type="Proteomes" id="UP001175211">
    <property type="component" value="Unassembled WGS sequence"/>
</dbReference>
<dbReference type="GeneID" id="85359657"/>
<proteinExistence type="predicted"/>
<dbReference type="AlphaFoldDB" id="A0AA39K607"/>
<organism evidence="1 2">
    <name type="scientific">Armillaria tabescens</name>
    <name type="common">Ringless honey mushroom</name>
    <name type="synonym">Agaricus tabescens</name>
    <dbReference type="NCBI Taxonomy" id="1929756"/>
    <lineage>
        <taxon>Eukaryota</taxon>
        <taxon>Fungi</taxon>
        <taxon>Dikarya</taxon>
        <taxon>Basidiomycota</taxon>
        <taxon>Agaricomycotina</taxon>
        <taxon>Agaricomycetes</taxon>
        <taxon>Agaricomycetidae</taxon>
        <taxon>Agaricales</taxon>
        <taxon>Marasmiineae</taxon>
        <taxon>Physalacriaceae</taxon>
        <taxon>Desarmillaria</taxon>
    </lineage>
</organism>
<evidence type="ECO:0000313" key="1">
    <source>
        <dbReference type="EMBL" id="KAK0455204.1"/>
    </source>
</evidence>
<name>A0AA39K607_ARMTA</name>
<sequence>MFMALESAIHSYRSSKMTETSDESFTTPPPPYSCCPAQGEKIIDHSLRLGSQTPNGTFIKHQGNITVVLSGQEDGRSSPLYRRGETIEGSMLLERLDGVCKVKIKIEGRLDLMGSSSGARSLTMIDNSTTLWKRDPSDGPICPSSLAFSLSLPRSFKEKSQIPGLLVTSVYTLIISVTSIRHTRLLLPDKVETLRILITYFPRTRPERPTLSIPLFSSIKSSPEEWTQSFITVRTKGTATTSPVQCNLFVPSVQTFAITDTIPCHVQLSGSITSLEQILDARLCHISEHSVINLSIRRQISVERHGTRSYQTMIIGEGDIRSVPQYTRDLYRPFSDAVSREEHLDWEGELKCTSRVTVGGFSAAGASVKDFIVVIVKPPSASPFLSSECYVPILLVTDTWENVPNGA</sequence>
<gene>
    <name evidence="1" type="ORF">EV420DRAFT_1630181</name>
</gene>
<accession>A0AA39K607</accession>
<dbReference type="RefSeq" id="XP_060328714.1">
    <property type="nucleotide sequence ID" value="XM_060476109.1"/>
</dbReference>
<comment type="caution">
    <text evidence="1">The sequence shown here is derived from an EMBL/GenBank/DDBJ whole genome shotgun (WGS) entry which is preliminary data.</text>
</comment>
<evidence type="ECO:0000313" key="2">
    <source>
        <dbReference type="Proteomes" id="UP001175211"/>
    </source>
</evidence>
<dbReference type="EMBL" id="JAUEPS010000026">
    <property type="protein sequence ID" value="KAK0455204.1"/>
    <property type="molecule type" value="Genomic_DNA"/>
</dbReference>
<reference evidence="1" key="1">
    <citation type="submission" date="2023-06" db="EMBL/GenBank/DDBJ databases">
        <authorList>
            <consortium name="Lawrence Berkeley National Laboratory"/>
            <person name="Ahrendt S."/>
            <person name="Sahu N."/>
            <person name="Indic B."/>
            <person name="Wong-Bajracharya J."/>
            <person name="Merenyi Z."/>
            <person name="Ke H.-M."/>
            <person name="Monk M."/>
            <person name="Kocsube S."/>
            <person name="Drula E."/>
            <person name="Lipzen A."/>
            <person name="Balint B."/>
            <person name="Henrissat B."/>
            <person name="Andreopoulos B."/>
            <person name="Martin F.M."/>
            <person name="Harder C.B."/>
            <person name="Rigling D."/>
            <person name="Ford K.L."/>
            <person name="Foster G.D."/>
            <person name="Pangilinan J."/>
            <person name="Papanicolaou A."/>
            <person name="Barry K."/>
            <person name="LaButti K."/>
            <person name="Viragh M."/>
            <person name="Koriabine M."/>
            <person name="Yan M."/>
            <person name="Riley R."/>
            <person name="Champramary S."/>
            <person name="Plett K.L."/>
            <person name="Tsai I.J."/>
            <person name="Slot J."/>
            <person name="Sipos G."/>
            <person name="Plett J."/>
            <person name="Nagy L.G."/>
            <person name="Grigoriev I.V."/>
        </authorList>
    </citation>
    <scope>NUCLEOTIDE SEQUENCE</scope>
    <source>
        <strain evidence="1">CCBAS 213</strain>
    </source>
</reference>
<protein>
    <submittedName>
        <fullName evidence="1">Uncharacterized protein</fullName>
    </submittedName>
</protein>
<keyword evidence="2" id="KW-1185">Reference proteome</keyword>